<protein>
    <submittedName>
        <fullName evidence="2">Antibiotic biosynthesis monooxygenase family protein</fullName>
        <ecNumber evidence="2">1.14.-.-</ecNumber>
    </submittedName>
</protein>
<keyword evidence="3" id="KW-1185">Reference proteome</keyword>
<proteinExistence type="predicted"/>
<gene>
    <name evidence="2" type="ORF">ACFFLH_07625</name>
</gene>
<dbReference type="InterPro" id="IPR011008">
    <property type="entry name" value="Dimeric_a/b-barrel"/>
</dbReference>
<dbReference type="RefSeq" id="WP_027311748.1">
    <property type="nucleotide sequence ID" value="NZ_JBHLZN010000002.1"/>
</dbReference>
<dbReference type="Gene3D" id="3.30.70.100">
    <property type="match status" value="1"/>
</dbReference>
<dbReference type="EMBL" id="JBHLZN010000002">
    <property type="protein sequence ID" value="MFB9886272.1"/>
    <property type="molecule type" value="Genomic_DNA"/>
</dbReference>
<dbReference type="GO" id="GO:0004497">
    <property type="term" value="F:monooxygenase activity"/>
    <property type="evidence" value="ECO:0007669"/>
    <property type="project" value="UniProtKB-KW"/>
</dbReference>
<keyword evidence="2" id="KW-0560">Oxidoreductase</keyword>
<accession>A0ABV5ZAG8</accession>
<comment type="caution">
    <text evidence="2">The sequence shown here is derived from an EMBL/GenBank/DDBJ whole genome shotgun (WGS) entry which is preliminary data.</text>
</comment>
<dbReference type="SUPFAM" id="SSF54909">
    <property type="entry name" value="Dimeric alpha+beta barrel"/>
    <property type="match status" value="1"/>
</dbReference>
<feature type="domain" description="ABM" evidence="1">
    <location>
        <begin position="4"/>
        <end position="70"/>
    </location>
</feature>
<evidence type="ECO:0000313" key="2">
    <source>
        <dbReference type="EMBL" id="MFB9886272.1"/>
    </source>
</evidence>
<dbReference type="EC" id="1.14.-.-" evidence="2"/>
<dbReference type="Pfam" id="PF03992">
    <property type="entry name" value="ABM"/>
    <property type="match status" value="1"/>
</dbReference>
<sequence length="111" mass="12513">MDEISVINTIQVPAGMEQVAEQVRDEYVRYFKSQPGFVRSLFYKSIETGEDGSLQYVNIVVWDSLQSFQQVVNLGFANAEGENSDGYRVLGRGFPEPIKVSPGRYVSIRVD</sequence>
<evidence type="ECO:0000259" key="1">
    <source>
        <dbReference type="Pfam" id="PF03992"/>
    </source>
</evidence>
<keyword evidence="2" id="KW-0503">Monooxygenase</keyword>
<evidence type="ECO:0000313" key="3">
    <source>
        <dbReference type="Proteomes" id="UP001589628"/>
    </source>
</evidence>
<organism evidence="2 3">
    <name type="scientific">Balneatrix alpica</name>
    <dbReference type="NCBI Taxonomy" id="75684"/>
    <lineage>
        <taxon>Bacteria</taxon>
        <taxon>Pseudomonadati</taxon>
        <taxon>Pseudomonadota</taxon>
        <taxon>Gammaproteobacteria</taxon>
        <taxon>Oceanospirillales</taxon>
        <taxon>Balneatrichaceae</taxon>
        <taxon>Balneatrix</taxon>
    </lineage>
</organism>
<dbReference type="InterPro" id="IPR007138">
    <property type="entry name" value="ABM_dom"/>
</dbReference>
<dbReference type="Proteomes" id="UP001589628">
    <property type="component" value="Unassembled WGS sequence"/>
</dbReference>
<name>A0ABV5ZAG8_9GAMM</name>
<reference evidence="2 3" key="1">
    <citation type="submission" date="2024-09" db="EMBL/GenBank/DDBJ databases">
        <authorList>
            <person name="Sun Q."/>
            <person name="Mori K."/>
        </authorList>
    </citation>
    <scope>NUCLEOTIDE SEQUENCE [LARGE SCALE GENOMIC DNA]</scope>
    <source>
        <strain evidence="2 3">ATCC 51285</strain>
    </source>
</reference>